<evidence type="ECO:0000313" key="7">
    <source>
        <dbReference type="Proteomes" id="UP001054902"/>
    </source>
</evidence>
<sequence>MNESTAKSNSHHERNSSKKKIALGLTAASFVATVGLISPFITMQLRSSLPYMATPRRKILAALKEISKRKESQSSAPNQQFKYYDLGSGDGETVLAAASTGWKATGIELNSTLWGISSLRRLFSPLSIRSRSAFIYGDIWKNSIRDADAVMIFGVKPLMPAIAEKIGNECDPGTFVMAYRFHVPICSSEQVNEKGEIRDGSLEADLIYDEEEMRIYQLRDKVDKR</sequence>
<dbReference type="GO" id="GO:0005739">
    <property type="term" value="C:mitochondrion"/>
    <property type="evidence" value="ECO:0007669"/>
    <property type="project" value="TreeGrafter"/>
</dbReference>
<evidence type="ECO:0008006" key="8">
    <source>
        <dbReference type="Google" id="ProtNLM"/>
    </source>
</evidence>
<keyword evidence="5" id="KW-0812">Transmembrane</keyword>
<dbReference type="Proteomes" id="UP001054902">
    <property type="component" value="Unassembled WGS sequence"/>
</dbReference>
<dbReference type="PANTHER" id="PTHR13610:SF9">
    <property type="entry name" value="FI06469P"/>
    <property type="match status" value="1"/>
</dbReference>
<dbReference type="AlphaFoldDB" id="A0AAD3DEB8"/>
<dbReference type="Gene3D" id="3.40.50.150">
    <property type="entry name" value="Vaccinia Virus protein VP39"/>
    <property type="match status" value="1"/>
</dbReference>
<dbReference type="PANTHER" id="PTHR13610">
    <property type="entry name" value="METHYLTRANSFERASE DOMAIN-CONTAINING PROTEIN"/>
    <property type="match status" value="1"/>
</dbReference>
<keyword evidence="7" id="KW-1185">Reference proteome</keyword>
<evidence type="ECO:0000313" key="6">
    <source>
        <dbReference type="EMBL" id="GFH61815.1"/>
    </source>
</evidence>
<protein>
    <recommendedName>
        <fullName evidence="8">DOT1 domain-containing protein</fullName>
    </recommendedName>
</protein>
<keyword evidence="4" id="KW-0949">S-adenosyl-L-methionine</keyword>
<evidence type="ECO:0000256" key="1">
    <source>
        <dbReference type="ARBA" id="ARBA00010633"/>
    </source>
</evidence>
<proteinExistence type="inferred from homology"/>
<evidence type="ECO:0000256" key="2">
    <source>
        <dbReference type="ARBA" id="ARBA00022603"/>
    </source>
</evidence>
<comment type="similarity">
    <text evidence="1">Belongs to the ANT/ATPSC lysine N-methyltransferase family.</text>
</comment>
<dbReference type="GO" id="GO:0016279">
    <property type="term" value="F:protein-lysine N-methyltransferase activity"/>
    <property type="evidence" value="ECO:0007669"/>
    <property type="project" value="InterPro"/>
</dbReference>
<dbReference type="InterPro" id="IPR029063">
    <property type="entry name" value="SAM-dependent_MTases_sf"/>
</dbReference>
<accession>A0AAD3DEB8</accession>
<keyword evidence="5" id="KW-0472">Membrane</keyword>
<dbReference type="GO" id="GO:1905706">
    <property type="term" value="P:regulation of mitochondrial ATP synthesis coupled proton transport"/>
    <property type="evidence" value="ECO:0007669"/>
    <property type="project" value="TreeGrafter"/>
</dbReference>
<keyword evidence="3" id="KW-0808">Transferase</keyword>
<dbReference type="EMBL" id="BLLK01000075">
    <property type="protein sequence ID" value="GFH61815.1"/>
    <property type="molecule type" value="Genomic_DNA"/>
</dbReference>
<feature type="transmembrane region" description="Helical" evidence="5">
    <location>
        <begin position="21"/>
        <end position="41"/>
    </location>
</feature>
<reference evidence="6 7" key="1">
    <citation type="journal article" date="2021" name="Sci. Rep.">
        <title>The genome of the diatom Chaetoceros tenuissimus carries an ancient integrated fragment of an extant virus.</title>
        <authorList>
            <person name="Hongo Y."/>
            <person name="Kimura K."/>
            <person name="Takaki Y."/>
            <person name="Yoshida Y."/>
            <person name="Baba S."/>
            <person name="Kobayashi G."/>
            <person name="Nagasaki K."/>
            <person name="Hano T."/>
            <person name="Tomaru Y."/>
        </authorList>
    </citation>
    <scope>NUCLEOTIDE SEQUENCE [LARGE SCALE GENOMIC DNA]</scope>
    <source>
        <strain evidence="6 7">NIES-3715</strain>
    </source>
</reference>
<evidence type="ECO:0000256" key="5">
    <source>
        <dbReference type="SAM" id="Phobius"/>
    </source>
</evidence>
<evidence type="ECO:0000256" key="3">
    <source>
        <dbReference type="ARBA" id="ARBA00022679"/>
    </source>
</evidence>
<keyword evidence="5" id="KW-1133">Transmembrane helix</keyword>
<dbReference type="SUPFAM" id="SSF53335">
    <property type="entry name" value="S-adenosyl-L-methionine-dependent methyltransferases"/>
    <property type="match status" value="1"/>
</dbReference>
<keyword evidence="2" id="KW-0489">Methyltransferase</keyword>
<dbReference type="GO" id="GO:0032259">
    <property type="term" value="P:methylation"/>
    <property type="evidence" value="ECO:0007669"/>
    <property type="project" value="UniProtKB-KW"/>
</dbReference>
<gene>
    <name evidence="6" type="ORF">CTEN210_18291</name>
</gene>
<dbReference type="InterPro" id="IPR026170">
    <property type="entry name" value="FAM173A/B"/>
</dbReference>
<organism evidence="6 7">
    <name type="scientific">Chaetoceros tenuissimus</name>
    <dbReference type="NCBI Taxonomy" id="426638"/>
    <lineage>
        <taxon>Eukaryota</taxon>
        <taxon>Sar</taxon>
        <taxon>Stramenopiles</taxon>
        <taxon>Ochrophyta</taxon>
        <taxon>Bacillariophyta</taxon>
        <taxon>Coscinodiscophyceae</taxon>
        <taxon>Chaetocerotophycidae</taxon>
        <taxon>Chaetocerotales</taxon>
        <taxon>Chaetocerotaceae</taxon>
        <taxon>Chaetoceros</taxon>
    </lineage>
</organism>
<evidence type="ECO:0000256" key="4">
    <source>
        <dbReference type="ARBA" id="ARBA00022691"/>
    </source>
</evidence>
<name>A0AAD3DEB8_9STRA</name>
<comment type="caution">
    <text evidence="6">The sequence shown here is derived from an EMBL/GenBank/DDBJ whole genome shotgun (WGS) entry which is preliminary data.</text>
</comment>